<keyword evidence="4 5" id="KW-0012">Acyltransferase</keyword>
<evidence type="ECO:0000256" key="5">
    <source>
        <dbReference type="RuleBase" id="RU003452"/>
    </source>
</evidence>
<organism evidence="6 7">
    <name type="scientific">Cirrhinus molitorella</name>
    <name type="common">mud carp</name>
    <dbReference type="NCBI Taxonomy" id="172907"/>
    <lineage>
        <taxon>Eukaryota</taxon>
        <taxon>Metazoa</taxon>
        <taxon>Chordata</taxon>
        <taxon>Craniata</taxon>
        <taxon>Vertebrata</taxon>
        <taxon>Euteleostomi</taxon>
        <taxon>Actinopterygii</taxon>
        <taxon>Neopterygii</taxon>
        <taxon>Teleostei</taxon>
        <taxon>Ostariophysi</taxon>
        <taxon>Cypriniformes</taxon>
        <taxon>Cyprinidae</taxon>
        <taxon>Labeoninae</taxon>
        <taxon>Labeonini</taxon>
        <taxon>Cirrhinus</taxon>
    </lineage>
</organism>
<dbReference type="FunFam" id="3.30.2140.20:FF:000001">
    <property type="entry name" value="Arylamine N-acetyltransferase 1"/>
    <property type="match status" value="2"/>
</dbReference>
<evidence type="ECO:0000256" key="2">
    <source>
        <dbReference type="ARBA" id="ARBA00012701"/>
    </source>
</evidence>
<dbReference type="SUPFAM" id="SSF54001">
    <property type="entry name" value="Cysteine proteinases"/>
    <property type="match status" value="2"/>
</dbReference>
<name>A0AA88PPS9_9TELE</name>
<comment type="caution">
    <text evidence="6">The sequence shown here is derived from an EMBL/GenBank/DDBJ whole genome shotgun (WGS) entry which is preliminary data.</text>
</comment>
<dbReference type="InterPro" id="IPR053710">
    <property type="entry name" value="Arylamine_NAT_domain_sf"/>
</dbReference>
<evidence type="ECO:0000256" key="1">
    <source>
        <dbReference type="ARBA" id="ARBA00006547"/>
    </source>
</evidence>
<dbReference type="AlphaFoldDB" id="A0AA88PPS9"/>
<dbReference type="InterPro" id="IPR001447">
    <property type="entry name" value="Arylamine_N-AcTrfase"/>
</dbReference>
<dbReference type="EC" id="2.3.1.5" evidence="2"/>
<gene>
    <name evidence="6" type="ORF">Q8A67_012306</name>
</gene>
<dbReference type="Pfam" id="PF00797">
    <property type="entry name" value="Acetyltransf_2"/>
    <property type="match status" value="2"/>
</dbReference>
<dbReference type="PRINTS" id="PR01543">
    <property type="entry name" value="ANATRNSFRASE"/>
</dbReference>
<sequence length="562" mass="65152">MDLRGYFNRIGFTGPYDKLDLDTLRTIHKLHIMTIPFENLSIHCGEKNTTDLNIIYDKLVKSNRGGWCCENNLLFSWVLKEMGYKYTTLGSRVFNKFQNDFYHVDSHLINMVEIDGKPYITDVSYGVSCQLWYPLEMISGKDQPQPPGVFRLLNNGKMWVLEKSSRKQVVKDKAYANSSLIDKRLTKIMYGFPLTPRDKEHFVETLDCLQTSPDSRFVLKSICSLQTPNGFRALIGWTYSEITYKPEEDSDMVDMKEIPDCEIEAVLKEKFNVVNLMDLQGYFNRIGFTGPYNKLDLDTLRTIHKLHVMTIPFENLSIHCGEKNTMDLNIIYDKLVKSNRGGWCCENNLLFSWVLKEMGYKYTTLGSRVFNKFQNDFYHVDSHLINMVEIDGKPYITDVSYGVSCQLWYPLEMISGKDQPQPPGVFRLLNNGKTWVLEKTSRKQVVKDKAYASLIDKCLTNIMYDFPLTPRDKEHFVETLDCLQTSPDSKFVLKSICSLQMPNGFRALIGWTYSEITYKPEEDSDMVDMKEIPDCEIEAVLKEKFNVVLVNKFTPKNNKANY</sequence>
<accession>A0AA88PPS9</accession>
<evidence type="ECO:0000313" key="7">
    <source>
        <dbReference type="Proteomes" id="UP001187343"/>
    </source>
</evidence>
<comment type="similarity">
    <text evidence="1 5">Belongs to the arylamine N-acetyltransferase family.</text>
</comment>
<dbReference type="PANTHER" id="PTHR11786">
    <property type="entry name" value="N-HYDROXYARYLAMINE O-ACETYLTRANSFERASE"/>
    <property type="match status" value="1"/>
</dbReference>
<dbReference type="PANTHER" id="PTHR11786:SF8">
    <property type="entry name" value="ARYLAMINE N-ACETYLTRANSFERASE 1"/>
    <property type="match status" value="1"/>
</dbReference>
<evidence type="ECO:0000256" key="4">
    <source>
        <dbReference type="ARBA" id="ARBA00023315"/>
    </source>
</evidence>
<dbReference type="EMBL" id="JAUYZG010000011">
    <property type="protein sequence ID" value="KAK2895077.1"/>
    <property type="molecule type" value="Genomic_DNA"/>
</dbReference>
<dbReference type="InterPro" id="IPR038765">
    <property type="entry name" value="Papain-like_cys_pep_sf"/>
</dbReference>
<dbReference type="Gene3D" id="3.30.2140.20">
    <property type="match status" value="2"/>
</dbReference>
<evidence type="ECO:0000256" key="3">
    <source>
        <dbReference type="ARBA" id="ARBA00022679"/>
    </source>
</evidence>
<dbReference type="GO" id="GO:0004060">
    <property type="term" value="F:arylamine N-acetyltransferase activity"/>
    <property type="evidence" value="ECO:0007669"/>
    <property type="project" value="UniProtKB-EC"/>
</dbReference>
<keyword evidence="7" id="KW-1185">Reference proteome</keyword>
<evidence type="ECO:0000313" key="6">
    <source>
        <dbReference type="EMBL" id="KAK2895077.1"/>
    </source>
</evidence>
<reference evidence="6" key="1">
    <citation type="submission" date="2023-08" db="EMBL/GenBank/DDBJ databases">
        <title>Chromosome-level Genome Assembly of mud carp (Cirrhinus molitorella).</title>
        <authorList>
            <person name="Liu H."/>
        </authorList>
    </citation>
    <scope>NUCLEOTIDE SEQUENCE</scope>
    <source>
        <strain evidence="6">Prfri</strain>
        <tissue evidence="6">Muscle</tissue>
    </source>
</reference>
<dbReference type="Proteomes" id="UP001187343">
    <property type="component" value="Unassembled WGS sequence"/>
</dbReference>
<keyword evidence="3 5" id="KW-0808">Transferase</keyword>
<protein>
    <recommendedName>
        <fullName evidence="2">arylamine N-acetyltransferase</fullName>
        <ecNumber evidence="2">2.3.1.5</ecNumber>
    </recommendedName>
</protein>
<proteinExistence type="inferred from homology"/>